<dbReference type="Proteomes" id="UP001164250">
    <property type="component" value="Chromosome 2"/>
</dbReference>
<gene>
    <name evidence="1" type="ORF">Patl1_17449</name>
</gene>
<proteinExistence type="predicted"/>
<organism evidence="1 2">
    <name type="scientific">Pistacia atlantica</name>
    <dbReference type="NCBI Taxonomy" id="434234"/>
    <lineage>
        <taxon>Eukaryota</taxon>
        <taxon>Viridiplantae</taxon>
        <taxon>Streptophyta</taxon>
        <taxon>Embryophyta</taxon>
        <taxon>Tracheophyta</taxon>
        <taxon>Spermatophyta</taxon>
        <taxon>Magnoliopsida</taxon>
        <taxon>eudicotyledons</taxon>
        <taxon>Gunneridae</taxon>
        <taxon>Pentapetalae</taxon>
        <taxon>rosids</taxon>
        <taxon>malvids</taxon>
        <taxon>Sapindales</taxon>
        <taxon>Anacardiaceae</taxon>
        <taxon>Pistacia</taxon>
    </lineage>
</organism>
<dbReference type="EMBL" id="CM047898">
    <property type="protein sequence ID" value="KAJ0105751.1"/>
    <property type="molecule type" value="Genomic_DNA"/>
</dbReference>
<accession>A0ACC1C194</accession>
<evidence type="ECO:0000313" key="1">
    <source>
        <dbReference type="EMBL" id="KAJ0105751.1"/>
    </source>
</evidence>
<comment type="caution">
    <text evidence="1">The sequence shown here is derived from an EMBL/GenBank/DDBJ whole genome shotgun (WGS) entry which is preliminary data.</text>
</comment>
<sequence>MSFKIKLFSTYVKSKKLISHTIIRIFNTSCYEFKIDFEYQNLNLMK</sequence>
<reference evidence="2" key="1">
    <citation type="journal article" date="2023" name="G3 (Bethesda)">
        <title>Genome assembly and association tests identify interacting loci associated with vigor, precocity, and sex in interspecific pistachio rootstocks.</title>
        <authorList>
            <person name="Palmer W."/>
            <person name="Jacygrad E."/>
            <person name="Sagayaradj S."/>
            <person name="Cavanaugh K."/>
            <person name="Han R."/>
            <person name="Bertier L."/>
            <person name="Beede B."/>
            <person name="Kafkas S."/>
            <person name="Golino D."/>
            <person name="Preece J."/>
            <person name="Michelmore R."/>
        </authorList>
    </citation>
    <scope>NUCLEOTIDE SEQUENCE [LARGE SCALE GENOMIC DNA]</scope>
</reference>
<name>A0ACC1C194_9ROSI</name>
<protein>
    <submittedName>
        <fullName evidence="1">Uncharacterized protein</fullName>
    </submittedName>
</protein>
<keyword evidence="2" id="KW-1185">Reference proteome</keyword>
<evidence type="ECO:0000313" key="2">
    <source>
        <dbReference type="Proteomes" id="UP001164250"/>
    </source>
</evidence>